<evidence type="ECO:0000313" key="3">
    <source>
        <dbReference type="Proteomes" id="UP001292094"/>
    </source>
</evidence>
<keyword evidence="3" id="KW-1185">Reference proteome</keyword>
<name>A0AAE1NIE0_9EUCA</name>
<feature type="transmembrane region" description="Helical" evidence="1">
    <location>
        <begin position="14"/>
        <end position="32"/>
    </location>
</feature>
<gene>
    <name evidence="2" type="ORF">Pmani_037734</name>
</gene>
<evidence type="ECO:0000256" key="1">
    <source>
        <dbReference type="SAM" id="Phobius"/>
    </source>
</evidence>
<reference evidence="2" key="1">
    <citation type="submission" date="2023-11" db="EMBL/GenBank/DDBJ databases">
        <title>Genome assemblies of two species of porcelain crab, Petrolisthes cinctipes and Petrolisthes manimaculis (Anomura: Porcellanidae).</title>
        <authorList>
            <person name="Angst P."/>
        </authorList>
    </citation>
    <scope>NUCLEOTIDE SEQUENCE</scope>
    <source>
        <strain evidence="2">PB745_02</strain>
        <tissue evidence="2">Gill</tissue>
    </source>
</reference>
<protein>
    <submittedName>
        <fullName evidence="2">Uncharacterized protein</fullName>
    </submittedName>
</protein>
<accession>A0AAE1NIE0</accession>
<dbReference type="EMBL" id="JAWZYT010005914">
    <property type="protein sequence ID" value="KAK4289291.1"/>
    <property type="molecule type" value="Genomic_DNA"/>
</dbReference>
<keyword evidence="1" id="KW-0472">Membrane</keyword>
<proteinExistence type="predicted"/>
<organism evidence="2 3">
    <name type="scientific">Petrolisthes manimaculis</name>
    <dbReference type="NCBI Taxonomy" id="1843537"/>
    <lineage>
        <taxon>Eukaryota</taxon>
        <taxon>Metazoa</taxon>
        <taxon>Ecdysozoa</taxon>
        <taxon>Arthropoda</taxon>
        <taxon>Crustacea</taxon>
        <taxon>Multicrustacea</taxon>
        <taxon>Malacostraca</taxon>
        <taxon>Eumalacostraca</taxon>
        <taxon>Eucarida</taxon>
        <taxon>Decapoda</taxon>
        <taxon>Pleocyemata</taxon>
        <taxon>Anomura</taxon>
        <taxon>Galatheoidea</taxon>
        <taxon>Porcellanidae</taxon>
        <taxon>Petrolisthes</taxon>
    </lineage>
</organism>
<comment type="caution">
    <text evidence="2">The sequence shown here is derived from an EMBL/GenBank/DDBJ whole genome shotgun (WGS) entry which is preliminary data.</text>
</comment>
<dbReference type="Proteomes" id="UP001292094">
    <property type="component" value="Unassembled WGS sequence"/>
</dbReference>
<dbReference type="AlphaFoldDB" id="A0AAE1NIE0"/>
<keyword evidence="1" id="KW-0812">Transmembrane</keyword>
<keyword evidence="1" id="KW-1133">Transmembrane helix</keyword>
<evidence type="ECO:0000313" key="2">
    <source>
        <dbReference type="EMBL" id="KAK4289291.1"/>
    </source>
</evidence>
<sequence length="128" mass="15181">MNNMFPHNIAIKKIFYFSIQVGLLFCISYQYINRGFVLRTPTTTKETYLRHNGVKNALEITIEVDFTKKLLWGHKTEDLAHHHFHYQINTEACRQSVRLRLTVSWHWARDQGSTNVDGEFPRLDLKYP</sequence>